<dbReference type="EMBL" id="AP023396">
    <property type="protein sequence ID" value="BCK54636.1"/>
    <property type="molecule type" value="Genomic_DNA"/>
</dbReference>
<dbReference type="AlphaFoldDB" id="A0A7G1KJB8"/>
<evidence type="ECO:0000313" key="2">
    <source>
        <dbReference type="EMBL" id="BCK54636.1"/>
    </source>
</evidence>
<gene>
    <name evidence="2" type="ORF">NWFMUON74_24080</name>
</gene>
<reference evidence="2 3" key="1">
    <citation type="submission" date="2020-08" db="EMBL/GenBank/DDBJ databases">
        <title>Genome Sequencing of Nocardia wallacei strain FMUON74 and assembly.</title>
        <authorList>
            <person name="Toyokawa M."/>
            <person name="Uesaka K."/>
        </authorList>
    </citation>
    <scope>NUCLEOTIDE SEQUENCE [LARGE SCALE GENOMIC DNA]</scope>
    <source>
        <strain evidence="2 3">FMUON74</strain>
    </source>
</reference>
<accession>A0A7G1KJB8</accession>
<keyword evidence="3" id="KW-1185">Reference proteome</keyword>
<protein>
    <submittedName>
        <fullName evidence="2">Uncharacterized protein</fullName>
    </submittedName>
</protein>
<evidence type="ECO:0000313" key="3">
    <source>
        <dbReference type="Proteomes" id="UP000516173"/>
    </source>
</evidence>
<evidence type="ECO:0000256" key="1">
    <source>
        <dbReference type="SAM" id="MobiDB-lite"/>
    </source>
</evidence>
<proteinExistence type="predicted"/>
<dbReference type="KEGG" id="nwl:NWFMUON74_24080"/>
<dbReference type="Proteomes" id="UP000516173">
    <property type="component" value="Chromosome"/>
</dbReference>
<organism evidence="2 3">
    <name type="scientific">Nocardia wallacei</name>
    <dbReference type="NCBI Taxonomy" id="480035"/>
    <lineage>
        <taxon>Bacteria</taxon>
        <taxon>Bacillati</taxon>
        <taxon>Actinomycetota</taxon>
        <taxon>Actinomycetes</taxon>
        <taxon>Mycobacteriales</taxon>
        <taxon>Nocardiaceae</taxon>
        <taxon>Nocardia</taxon>
    </lineage>
</organism>
<feature type="region of interest" description="Disordered" evidence="1">
    <location>
        <begin position="68"/>
        <end position="103"/>
    </location>
</feature>
<name>A0A7G1KJB8_9NOCA</name>
<feature type="compositionally biased region" description="Basic and acidic residues" evidence="1">
    <location>
        <begin position="68"/>
        <end position="80"/>
    </location>
</feature>
<sequence>MLRPIPSTRTGTCAVAELDPAYGAHFPGSRQESFGADVEKRYRWLFRLEAPQPSTTVDELLRFANADRRRTSDQRGEQRQDMFGIIRGADSTEHVGGPRYRGR</sequence>